<accession>A0A2M9ZFP8</accession>
<dbReference type="SUPFAM" id="SSF81901">
    <property type="entry name" value="HCP-like"/>
    <property type="match status" value="1"/>
</dbReference>
<dbReference type="AlphaFoldDB" id="A0A2M9ZFP8"/>
<dbReference type="EMBL" id="NPDT01000001">
    <property type="protein sequence ID" value="PJZ67215.1"/>
    <property type="molecule type" value="Genomic_DNA"/>
</dbReference>
<dbReference type="RefSeq" id="WP_100757738.1">
    <property type="nucleotide sequence ID" value="NZ_JBHILI010000001.1"/>
</dbReference>
<proteinExistence type="predicted"/>
<reference evidence="1 4" key="2">
    <citation type="submission" date="2024-09" db="EMBL/GenBank/DDBJ databases">
        <title>Taxonomic and Genotyping Characterization of Leptospira Strains isolated from Multiple Sources in Colombia highlights the importance of intermediate species.</title>
        <authorList>
            <person name="Torres Higuera L."/>
            <person name="Rojas Tapias D."/>
            <person name="Jimenez Velasquez S."/>
            <person name="Renjifo Ibanez C."/>
        </authorList>
    </citation>
    <scope>NUCLEOTIDE SEQUENCE [LARGE SCALE GENOMIC DNA]</scope>
    <source>
        <strain evidence="1 4">Lep080</strain>
    </source>
</reference>
<name>A0A2M9ZFP8_9LEPT</name>
<dbReference type="SMART" id="SM00028">
    <property type="entry name" value="TPR"/>
    <property type="match status" value="4"/>
</dbReference>
<dbReference type="Proteomes" id="UP000231912">
    <property type="component" value="Unassembled WGS sequence"/>
</dbReference>
<sequence>MKSVLGKMKTSLVSRECATWTILSLCFFSGCGEPKEPTITEIRDLLDSTHLSEAIQKATKEAEKSGKTDQIHYLRGWIYYLRHQDEAAGKEYNLCLKENPASVDCIRGLARIDQQKIQYRKAETGFKKALGLAELAKDREAKATILTDLGNLALAENKRKEAIDWYTQSIQTKEEGSAYFGLGLAYLLERDKPNAAANLRKGLGVEYKDSIMKAETYYLLAKLQFEWEKNPKAAAESAKKAFELFPAREEYAKSWEQYSKAAGSN</sequence>
<dbReference type="Gene3D" id="1.25.40.10">
    <property type="entry name" value="Tetratricopeptide repeat domain"/>
    <property type="match status" value="2"/>
</dbReference>
<dbReference type="PROSITE" id="PS51257">
    <property type="entry name" value="PROKAR_LIPOPROTEIN"/>
    <property type="match status" value="1"/>
</dbReference>
<evidence type="ECO:0000313" key="2">
    <source>
        <dbReference type="EMBL" id="PJZ67215.1"/>
    </source>
</evidence>
<dbReference type="EMBL" id="JBHILJ010000001">
    <property type="protein sequence ID" value="MFB5735288.1"/>
    <property type="molecule type" value="Genomic_DNA"/>
</dbReference>
<evidence type="ECO:0000313" key="3">
    <source>
        <dbReference type="Proteomes" id="UP000231912"/>
    </source>
</evidence>
<protein>
    <submittedName>
        <fullName evidence="1">Tetratricopeptide repeat protein</fullName>
    </submittedName>
</protein>
<dbReference type="InterPro" id="IPR019734">
    <property type="entry name" value="TPR_rpt"/>
</dbReference>
<organism evidence="2 3">
    <name type="scientific">Leptospira wolffii</name>
    <dbReference type="NCBI Taxonomy" id="409998"/>
    <lineage>
        <taxon>Bacteria</taxon>
        <taxon>Pseudomonadati</taxon>
        <taxon>Spirochaetota</taxon>
        <taxon>Spirochaetia</taxon>
        <taxon>Leptospirales</taxon>
        <taxon>Leptospiraceae</taxon>
        <taxon>Leptospira</taxon>
    </lineage>
</organism>
<comment type="caution">
    <text evidence="2">The sequence shown here is derived from an EMBL/GenBank/DDBJ whole genome shotgun (WGS) entry which is preliminary data.</text>
</comment>
<dbReference type="Proteomes" id="UP001580391">
    <property type="component" value="Unassembled WGS sequence"/>
</dbReference>
<evidence type="ECO:0000313" key="4">
    <source>
        <dbReference type="Proteomes" id="UP001580391"/>
    </source>
</evidence>
<keyword evidence="4" id="KW-1185">Reference proteome</keyword>
<reference evidence="2 3" key="1">
    <citation type="submission" date="2017-07" db="EMBL/GenBank/DDBJ databases">
        <title>Leptospira spp. isolated from tropical soils.</title>
        <authorList>
            <person name="Thibeaux R."/>
            <person name="Iraola G."/>
            <person name="Ferres I."/>
            <person name="Bierque E."/>
            <person name="Girault D."/>
            <person name="Soupe-Gilbert M.-E."/>
            <person name="Picardeau M."/>
            <person name="Goarant C."/>
        </authorList>
    </citation>
    <scope>NUCLEOTIDE SEQUENCE [LARGE SCALE GENOMIC DNA]</scope>
    <source>
        <strain evidence="2 3">FH2-C-A2</strain>
    </source>
</reference>
<dbReference type="InterPro" id="IPR011990">
    <property type="entry name" value="TPR-like_helical_dom_sf"/>
</dbReference>
<gene>
    <name evidence="1" type="ORF">ACE5IX_02115</name>
    <name evidence="2" type="ORF">CH371_03935</name>
</gene>
<evidence type="ECO:0000313" key="1">
    <source>
        <dbReference type="EMBL" id="MFB5735288.1"/>
    </source>
</evidence>
<dbReference type="Pfam" id="PF13424">
    <property type="entry name" value="TPR_12"/>
    <property type="match status" value="1"/>
</dbReference>